<name>A0A067D8Y2_CITSI</name>
<evidence type="ECO:0008006" key="3">
    <source>
        <dbReference type="Google" id="ProtNLM"/>
    </source>
</evidence>
<dbReference type="EMBL" id="KK786779">
    <property type="protein sequence ID" value="KDO39268.1"/>
    <property type="molecule type" value="Genomic_DNA"/>
</dbReference>
<organism evidence="1 2">
    <name type="scientific">Citrus sinensis</name>
    <name type="common">Sweet orange</name>
    <name type="synonym">Citrus aurantium var. sinensis</name>
    <dbReference type="NCBI Taxonomy" id="2711"/>
    <lineage>
        <taxon>Eukaryota</taxon>
        <taxon>Viridiplantae</taxon>
        <taxon>Streptophyta</taxon>
        <taxon>Embryophyta</taxon>
        <taxon>Tracheophyta</taxon>
        <taxon>Spermatophyta</taxon>
        <taxon>Magnoliopsida</taxon>
        <taxon>eudicotyledons</taxon>
        <taxon>Gunneridae</taxon>
        <taxon>Pentapetalae</taxon>
        <taxon>rosids</taxon>
        <taxon>malvids</taxon>
        <taxon>Sapindales</taxon>
        <taxon>Rutaceae</taxon>
        <taxon>Aurantioideae</taxon>
        <taxon>Citrus</taxon>
    </lineage>
</organism>
<feature type="non-terminal residue" evidence="1">
    <location>
        <position position="1"/>
    </location>
</feature>
<evidence type="ECO:0000313" key="1">
    <source>
        <dbReference type="EMBL" id="KDO39268.1"/>
    </source>
</evidence>
<keyword evidence="2" id="KW-1185">Reference proteome</keyword>
<dbReference type="AlphaFoldDB" id="A0A067D8Y2"/>
<evidence type="ECO:0000313" key="2">
    <source>
        <dbReference type="Proteomes" id="UP000027120"/>
    </source>
</evidence>
<accession>A0A067D8Y2</accession>
<gene>
    <name evidence="1" type="ORF">CISIN_1g0433511mg</name>
</gene>
<proteinExistence type="predicted"/>
<protein>
    <recommendedName>
        <fullName evidence="3">NB-ARC domain-containing protein</fullName>
    </recommendedName>
</protein>
<sequence>NTIIMPCLSSFQIESCPKLKMLPYYLLQTTKLQELKIYLCHILEEWL</sequence>
<dbReference type="Proteomes" id="UP000027120">
    <property type="component" value="Unassembled WGS sequence"/>
</dbReference>
<reference evidence="1 2" key="1">
    <citation type="submission" date="2014-04" db="EMBL/GenBank/DDBJ databases">
        <authorList>
            <consortium name="International Citrus Genome Consortium"/>
            <person name="Gmitter F."/>
            <person name="Chen C."/>
            <person name="Farmerie W."/>
            <person name="Harkins T."/>
            <person name="Desany B."/>
            <person name="Mohiuddin M."/>
            <person name="Kodira C."/>
            <person name="Borodovsky M."/>
            <person name="Lomsadze A."/>
            <person name="Burns P."/>
            <person name="Jenkins J."/>
            <person name="Prochnik S."/>
            <person name="Shu S."/>
            <person name="Chapman J."/>
            <person name="Pitluck S."/>
            <person name="Schmutz J."/>
            <person name="Rokhsar D."/>
        </authorList>
    </citation>
    <scope>NUCLEOTIDE SEQUENCE</scope>
</reference>